<reference evidence="1 2" key="1">
    <citation type="submission" date="2021-06" db="EMBL/GenBank/DDBJ databases">
        <title>Genome sequence of Babesia caballi.</title>
        <authorList>
            <person name="Yamagishi J."/>
            <person name="Kidaka T."/>
            <person name="Ochi A."/>
        </authorList>
    </citation>
    <scope>NUCLEOTIDE SEQUENCE [LARGE SCALE GENOMIC DNA]</scope>
    <source>
        <strain evidence="1">USDA-D6B2</strain>
    </source>
</reference>
<evidence type="ECO:0000313" key="2">
    <source>
        <dbReference type="Proteomes" id="UP001497744"/>
    </source>
</evidence>
<accession>A0AAV4LLZ2</accession>
<name>A0AAV4LLZ2_BABCB</name>
<evidence type="ECO:0000313" key="1">
    <source>
        <dbReference type="EMBL" id="GIX61021.1"/>
    </source>
</evidence>
<dbReference type="Proteomes" id="UP001497744">
    <property type="component" value="Unassembled WGS sequence"/>
</dbReference>
<sequence>MQLNGHRERLPAELEGVDVHVGARAQLACDDDAAPQRFRQVVRLLGELLEGRVAGRLDVDGHGVVDREAKLLAELLHAVGHLAGAGHPLERLVAREVEQHRHLAGLGVEPARDHDVVQGDPVAENLGAALRLEGLNLGLTEGLDRRAHLLHGRAEAGAERLEVGRDLAADARDVARKLDAHHVQLVLNQSLQLADGREDALVLVDHLETRDGGLQGHAAALADGAPQQNDLLHCADLARYLLVDGAADLRQHLEVDALALGGRGALEVRVDHLGREGREHAHQPREGVERRVQRRERDEGIVLPEGPAHAVAIDPDVPVGQLLQEAQQLRQDVVEPVGGHLAVHAVDELLGDGAEPPVHDARGIERGPGVGDEAPAGGALIARRLLNQEPVGVEPRQNDVFEDAADALGEEAKRLRAHGGRGDEVQADAVGAVLVDDLHGVGEVLEALRHLLAVARENEPVHDDVAEGRLPEEVRRYHHEGVEPATGLVQALGDEVGGEVVFEGLAVLEGVVHLGVGHRAALVPAVEDFGDAAQRLELGAARVRDLDVVHVVPVQVVYLAARVTLQLRDAADADHLGVVLADPQGDGRAPEAVAAHAPVAGVGDPVAEPLLLHEAGHPLGLLDAAQDFRAVVLHLDEPAAHRAVDEGRVAAPAEGIGVNNGAGVDHARALLQHALDLGVRVLDEHPAEPLQVGLEVAALVDQLGQRSAEHAVLFAHLHILLAKVLVEDPLGVVAEALHAALCHHQVHVALDVVQHHVDELGVDDQRQVRGQRPWGRGPRDKLEGLIDAPECHVNGGVSDVLVVEVGLEVGHRRGARHRVGHYLEPPVNHPFFEQLLEDPPQRLHVARVERLVVVVEVDPTAGARNDLAPLRRIPHDDFSALHTSQQKRYPPALLVVDPDSHLQHIVEVLDVVGLVDLVFDGQPVAVPAETALNTVAGLCFREAEWSHLDGASQDMAIVRQPRGEGRAVVEGEAGFACCQLVGGVEDVDFIPVPQDRLLFLGEVDPFVH</sequence>
<proteinExistence type="predicted"/>
<comment type="caution">
    <text evidence="1">The sequence shown here is derived from an EMBL/GenBank/DDBJ whole genome shotgun (WGS) entry which is preliminary data.</text>
</comment>
<keyword evidence="2" id="KW-1185">Reference proteome</keyword>
<dbReference type="GeneID" id="94192504"/>
<dbReference type="EMBL" id="BPLF01000001">
    <property type="protein sequence ID" value="GIX61021.1"/>
    <property type="molecule type" value="Genomic_DNA"/>
</dbReference>
<organism evidence="1 2">
    <name type="scientific">Babesia caballi</name>
    <dbReference type="NCBI Taxonomy" id="5871"/>
    <lineage>
        <taxon>Eukaryota</taxon>
        <taxon>Sar</taxon>
        <taxon>Alveolata</taxon>
        <taxon>Apicomplexa</taxon>
        <taxon>Aconoidasida</taxon>
        <taxon>Piroplasmida</taxon>
        <taxon>Babesiidae</taxon>
        <taxon>Babesia</taxon>
    </lineage>
</organism>
<dbReference type="AlphaFoldDB" id="A0AAV4LLZ2"/>
<dbReference type="RefSeq" id="XP_067713092.1">
    <property type="nucleotide sequence ID" value="XM_067856991.1"/>
</dbReference>
<gene>
    <name evidence="1" type="ORF">BcabD6B2_04560</name>
</gene>
<protein>
    <submittedName>
        <fullName evidence="1">Uncharacterized protein</fullName>
    </submittedName>
</protein>